<sequence length="158" mass="18100">MGISTFDGRSNLDEVKKWREHMQETLVILGVPEELKNSAVKSYLMGDAIIWWNTILPILACALITWETFNRAFWHHFYLSPLWRRKEKGKGANALRRDRVERVVYVPSQGLAYGLVVTPTYIVQLPPPLGTTKWISILAQIRSALCFDAKTSLKEGRV</sequence>
<accession>A0ABD3B2U6</accession>
<comment type="caution">
    <text evidence="2">The sequence shown here is derived from an EMBL/GenBank/DDBJ whole genome shotgun (WGS) entry which is preliminary data.</text>
</comment>
<dbReference type="Proteomes" id="UP001630127">
    <property type="component" value="Unassembled WGS sequence"/>
</dbReference>
<keyword evidence="1" id="KW-1133">Transmembrane helix</keyword>
<evidence type="ECO:0000256" key="1">
    <source>
        <dbReference type="SAM" id="Phobius"/>
    </source>
</evidence>
<feature type="transmembrane region" description="Helical" evidence="1">
    <location>
        <begin position="49"/>
        <end position="69"/>
    </location>
</feature>
<name>A0ABD3B2U6_9GENT</name>
<evidence type="ECO:0000313" key="2">
    <source>
        <dbReference type="EMBL" id="KAL3537681.1"/>
    </source>
</evidence>
<proteinExistence type="predicted"/>
<evidence type="ECO:0000313" key="3">
    <source>
        <dbReference type="Proteomes" id="UP001630127"/>
    </source>
</evidence>
<keyword evidence="1" id="KW-0812">Transmembrane</keyword>
<organism evidence="2 3">
    <name type="scientific">Cinchona calisaya</name>
    <dbReference type="NCBI Taxonomy" id="153742"/>
    <lineage>
        <taxon>Eukaryota</taxon>
        <taxon>Viridiplantae</taxon>
        <taxon>Streptophyta</taxon>
        <taxon>Embryophyta</taxon>
        <taxon>Tracheophyta</taxon>
        <taxon>Spermatophyta</taxon>
        <taxon>Magnoliopsida</taxon>
        <taxon>eudicotyledons</taxon>
        <taxon>Gunneridae</taxon>
        <taxon>Pentapetalae</taxon>
        <taxon>asterids</taxon>
        <taxon>lamiids</taxon>
        <taxon>Gentianales</taxon>
        <taxon>Rubiaceae</taxon>
        <taxon>Cinchonoideae</taxon>
        <taxon>Cinchoneae</taxon>
        <taxon>Cinchona</taxon>
    </lineage>
</organism>
<protein>
    <submittedName>
        <fullName evidence="2">Uncharacterized protein</fullName>
    </submittedName>
</protein>
<dbReference type="EMBL" id="JBJUIK010000001">
    <property type="protein sequence ID" value="KAL3537681.1"/>
    <property type="molecule type" value="Genomic_DNA"/>
</dbReference>
<keyword evidence="3" id="KW-1185">Reference proteome</keyword>
<keyword evidence="1" id="KW-0472">Membrane</keyword>
<reference evidence="2 3" key="1">
    <citation type="submission" date="2024-11" db="EMBL/GenBank/DDBJ databases">
        <title>A near-complete genome assembly of Cinchona calisaya.</title>
        <authorList>
            <person name="Lian D.C."/>
            <person name="Zhao X.W."/>
            <person name="Wei L."/>
        </authorList>
    </citation>
    <scope>NUCLEOTIDE SEQUENCE [LARGE SCALE GENOMIC DNA]</scope>
    <source>
        <tissue evidence="2">Nenye</tissue>
    </source>
</reference>
<dbReference type="AlphaFoldDB" id="A0ABD3B2U6"/>
<gene>
    <name evidence="2" type="ORF">ACH5RR_001047</name>
</gene>